<keyword evidence="1" id="KW-0175">Coiled coil</keyword>
<dbReference type="RefSeq" id="XP_020065146.1">
    <property type="nucleotide sequence ID" value="XM_020210645.1"/>
</dbReference>
<gene>
    <name evidence="3" type="ORF">CANTADRAFT_5699</name>
</gene>
<evidence type="ECO:0000256" key="1">
    <source>
        <dbReference type="SAM" id="Coils"/>
    </source>
</evidence>
<accession>A0A1E4SKJ2</accession>
<feature type="coiled-coil region" evidence="1">
    <location>
        <begin position="149"/>
        <end position="183"/>
    </location>
</feature>
<feature type="compositionally biased region" description="Basic and acidic residues" evidence="2">
    <location>
        <begin position="60"/>
        <end position="80"/>
    </location>
</feature>
<organism evidence="3 4">
    <name type="scientific">Suhomyces tanzawaensis NRRL Y-17324</name>
    <dbReference type="NCBI Taxonomy" id="984487"/>
    <lineage>
        <taxon>Eukaryota</taxon>
        <taxon>Fungi</taxon>
        <taxon>Dikarya</taxon>
        <taxon>Ascomycota</taxon>
        <taxon>Saccharomycotina</taxon>
        <taxon>Pichiomycetes</taxon>
        <taxon>Debaryomycetaceae</taxon>
        <taxon>Suhomyces</taxon>
    </lineage>
</organism>
<keyword evidence="4" id="KW-1185">Reference proteome</keyword>
<dbReference type="AlphaFoldDB" id="A0A1E4SKJ2"/>
<feature type="region of interest" description="Disordered" evidence="2">
    <location>
        <begin position="1"/>
        <end position="45"/>
    </location>
</feature>
<dbReference type="EMBL" id="KV453911">
    <property type="protein sequence ID" value="ODV80024.1"/>
    <property type="molecule type" value="Genomic_DNA"/>
</dbReference>
<dbReference type="Proteomes" id="UP000094285">
    <property type="component" value="Unassembled WGS sequence"/>
</dbReference>
<protein>
    <submittedName>
        <fullName evidence="3">Uncharacterized protein</fullName>
    </submittedName>
</protein>
<name>A0A1E4SKJ2_9ASCO</name>
<dbReference type="OrthoDB" id="3993307at2759"/>
<dbReference type="GeneID" id="30984781"/>
<reference evidence="4" key="1">
    <citation type="submission" date="2016-05" db="EMBL/GenBank/DDBJ databases">
        <title>Comparative genomics of biotechnologically important yeasts.</title>
        <authorList>
            <consortium name="DOE Joint Genome Institute"/>
            <person name="Riley R."/>
            <person name="Haridas S."/>
            <person name="Wolfe K.H."/>
            <person name="Lopes M.R."/>
            <person name="Hittinger C.T."/>
            <person name="Goker M."/>
            <person name="Salamov A."/>
            <person name="Wisecaver J."/>
            <person name="Long T.M."/>
            <person name="Aerts A.L."/>
            <person name="Barry K."/>
            <person name="Choi C."/>
            <person name="Clum A."/>
            <person name="Coughlan A.Y."/>
            <person name="Deshpande S."/>
            <person name="Douglass A.P."/>
            <person name="Hanson S.J."/>
            <person name="Klenk H.-P."/>
            <person name="Labutti K."/>
            <person name="Lapidus A."/>
            <person name="Lindquist E."/>
            <person name="Lipzen A."/>
            <person name="Meier-Kolthoff J.P."/>
            <person name="Ohm R.A."/>
            <person name="Otillar R.P."/>
            <person name="Pangilinan J."/>
            <person name="Peng Y."/>
            <person name="Rokas A."/>
            <person name="Rosa C.A."/>
            <person name="Scheuner C."/>
            <person name="Sibirny A.A."/>
            <person name="Slot J.C."/>
            <person name="Stielow J.B."/>
            <person name="Sun H."/>
            <person name="Kurtzman C.P."/>
            <person name="Blackwell M."/>
            <person name="Grigoriev I.V."/>
            <person name="Jeffries T.W."/>
        </authorList>
    </citation>
    <scope>NUCLEOTIDE SEQUENCE [LARGE SCALE GENOMIC DNA]</scope>
    <source>
        <strain evidence="4">NRRL Y-17324</strain>
    </source>
</reference>
<proteinExistence type="predicted"/>
<feature type="region of interest" description="Disordered" evidence="2">
    <location>
        <begin position="60"/>
        <end position="99"/>
    </location>
</feature>
<feature type="compositionally biased region" description="Low complexity" evidence="2">
    <location>
        <begin position="11"/>
        <end position="29"/>
    </location>
</feature>
<sequence length="381" mass="43000">MLVASLDKENVVPTTPSPTKVPSTRPVSSASPLRPLRNDSMNGAPWSVKARTDEYLRKAQMSRHESKVHDSGVRGVRAADKGVSSRTSQESRTVGKETNRVVEMAKPARTAEIPFRTVEKSISGAKTALSDPFTVSTPPVTPHQLLDQYTRKQNQIKEHENHIQRLRFELDEIAAQLESAKRDEKFRALEVSNRLDIYKQAHLETTSQLQGLSGEGRESRAGAELFNTIKNRASSMFEPVQNEDFLIKNITKKASSIFTIHNDDFTNIKKKASTMFLTSKRDSHPFLVQNDRFDELTHKTSRFFSDVITTLSPKKTDSSKMPAIDTSFNIDNLSLDDELHELVYDEDEENYDEDDENYLDIDDYESDGEVLASLSDLLSTN</sequence>
<feature type="compositionally biased region" description="Basic and acidic residues" evidence="2">
    <location>
        <begin position="1"/>
        <end position="10"/>
    </location>
</feature>
<evidence type="ECO:0000256" key="2">
    <source>
        <dbReference type="SAM" id="MobiDB-lite"/>
    </source>
</evidence>
<evidence type="ECO:0000313" key="3">
    <source>
        <dbReference type="EMBL" id="ODV80024.1"/>
    </source>
</evidence>
<evidence type="ECO:0000313" key="4">
    <source>
        <dbReference type="Proteomes" id="UP000094285"/>
    </source>
</evidence>